<comment type="caution">
    <text evidence="5">The sequence shown here is derived from an EMBL/GenBank/DDBJ whole genome shotgun (WGS) entry which is preliminary data.</text>
</comment>
<dbReference type="InterPro" id="IPR029052">
    <property type="entry name" value="Metallo-depent_PP-like"/>
</dbReference>
<evidence type="ECO:0000256" key="2">
    <source>
        <dbReference type="RuleBase" id="RU362039"/>
    </source>
</evidence>
<organism evidence="5 6">
    <name type="scientific">Candidatus Carbonibacillus altaicus</name>
    <dbReference type="NCBI Taxonomy" id="2163959"/>
    <lineage>
        <taxon>Bacteria</taxon>
        <taxon>Bacillati</taxon>
        <taxon>Bacillota</taxon>
        <taxon>Bacilli</taxon>
        <taxon>Bacillales</taxon>
        <taxon>Candidatus Carbonibacillus</taxon>
    </lineage>
</organism>
<dbReference type="InterPro" id="IPR000979">
    <property type="entry name" value="Phosphodiesterase_MJ0936/Vps29"/>
</dbReference>
<sequence>MRFLIMSDTHGLVQPVSDIVRDHPVDYILHAGDSEMDTGRSPFRQMIMVRGNMDRDLTLQAMRLLRTQGLILLLVHGHEHGVKQDLLRLKLLAQEHGVRIVVYGHTHRPGYLLEEGVLYINPGSLARPRGYPDPTYVLMEVNLMRNETGEAGKDETRKDQSKRKDQARIVETGKQDSSGWRVSIDYYDLNGRKKPDLSGSVTLWH</sequence>
<dbReference type="GO" id="GO:0046872">
    <property type="term" value="F:metal ion binding"/>
    <property type="evidence" value="ECO:0007669"/>
    <property type="project" value="UniProtKB-KW"/>
</dbReference>
<keyword evidence="2" id="KW-0479">Metal-binding</keyword>
<comment type="cofactor">
    <cofactor evidence="2">
        <name>a divalent metal cation</name>
        <dbReference type="ChEBI" id="CHEBI:60240"/>
    </cofactor>
</comment>
<feature type="region of interest" description="Disordered" evidence="3">
    <location>
        <begin position="147"/>
        <end position="176"/>
    </location>
</feature>
<evidence type="ECO:0000313" key="6">
    <source>
        <dbReference type="Proteomes" id="UP000244338"/>
    </source>
</evidence>
<reference evidence="6" key="1">
    <citation type="journal article" date="2018" name="Sci. Rep.">
        <title>Lignite coal burning seam in the remote Altai Mountains harbors a hydrogen-driven thermophilic microbial community.</title>
        <authorList>
            <person name="Kadnikov V.V."/>
            <person name="Mardanov A.V."/>
            <person name="Ivasenko D.A."/>
            <person name="Antsiferov D.V."/>
            <person name="Beletsky A.V."/>
            <person name="Karnachuk O.V."/>
            <person name="Ravin N.V."/>
        </authorList>
    </citation>
    <scope>NUCLEOTIDE SEQUENCE [LARGE SCALE GENOMIC DNA]</scope>
</reference>
<dbReference type="EMBL" id="PEBX01000001">
    <property type="protein sequence ID" value="PTQ57871.1"/>
    <property type="molecule type" value="Genomic_DNA"/>
</dbReference>
<evidence type="ECO:0000259" key="4">
    <source>
        <dbReference type="Pfam" id="PF12850"/>
    </source>
</evidence>
<comment type="similarity">
    <text evidence="1 2">Belongs to the metallophosphoesterase superfamily. YfcE family.</text>
</comment>
<gene>
    <name evidence="5" type="ORF">BSOLF_0382</name>
</gene>
<evidence type="ECO:0000256" key="3">
    <source>
        <dbReference type="SAM" id="MobiDB-lite"/>
    </source>
</evidence>
<name>A0A2R6Y5C4_9BACL</name>
<dbReference type="SUPFAM" id="SSF56300">
    <property type="entry name" value="Metallo-dependent phosphatases"/>
    <property type="match status" value="1"/>
</dbReference>
<proteinExistence type="inferred from homology"/>
<feature type="domain" description="Calcineurin-like phosphoesterase" evidence="4">
    <location>
        <begin position="1"/>
        <end position="142"/>
    </location>
</feature>
<dbReference type="AlphaFoldDB" id="A0A2R6Y5C4"/>
<dbReference type="Pfam" id="PF12850">
    <property type="entry name" value="Metallophos_2"/>
    <property type="match status" value="1"/>
</dbReference>
<dbReference type="NCBIfam" id="TIGR00040">
    <property type="entry name" value="yfcE"/>
    <property type="match status" value="1"/>
</dbReference>
<dbReference type="Proteomes" id="UP000244338">
    <property type="component" value="Unassembled WGS sequence"/>
</dbReference>
<dbReference type="Gene3D" id="3.60.21.10">
    <property type="match status" value="1"/>
</dbReference>
<evidence type="ECO:0000313" key="5">
    <source>
        <dbReference type="EMBL" id="PTQ57871.1"/>
    </source>
</evidence>
<dbReference type="GO" id="GO:0016787">
    <property type="term" value="F:hydrolase activity"/>
    <property type="evidence" value="ECO:0007669"/>
    <property type="project" value="UniProtKB-UniRule"/>
</dbReference>
<evidence type="ECO:0000256" key="1">
    <source>
        <dbReference type="ARBA" id="ARBA00008950"/>
    </source>
</evidence>
<dbReference type="PANTHER" id="PTHR11124">
    <property type="entry name" value="VACUOLAR SORTING PROTEIN VPS29"/>
    <property type="match status" value="1"/>
</dbReference>
<accession>A0A2R6Y5C4</accession>
<dbReference type="InterPro" id="IPR024654">
    <property type="entry name" value="Calcineurin-like_PHP_lpxH"/>
</dbReference>
<protein>
    <recommendedName>
        <fullName evidence="2">Phosphoesterase</fullName>
        <ecNumber evidence="2">3.1.4.-</ecNumber>
    </recommendedName>
</protein>
<feature type="compositionally biased region" description="Basic and acidic residues" evidence="3">
    <location>
        <begin position="147"/>
        <end position="174"/>
    </location>
</feature>
<dbReference type="EC" id="3.1.4.-" evidence="2"/>